<reference evidence="2" key="1">
    <citation type="submission" date="2021-03" db="EMBL/GenBank/DDBJ databases">
        <title>Whole Genome Sequence of Bradyrhizobium sp. Strain 144S4.</title>
        <authorList>
            <person name="Bromfield E.S.P."/>
            <person name="Cloutier S."/>
        </authorList>
    </citation>
    <scope>NUCLEOTIDE SEQUENCE [LARGE SCALE GENOMIC DNA]</scope>
    <source>
        <strain evidence="2">144S4</strain>
    </source>
</reference>
<dbReference type="RefSeq" id="WP_208089780.1">
    <property type="nucleotide sequence ID" value="NZ_CP086137.1"/>
</dbReference>
<keyword evidence="1" id="KW-0812">Transmembrane</keyword>
<organism evidence="2">
    <name type="scientific">Bradyrhizobium barranii subsp. barranii</name>
    <dbReference type="NCBI Taxonomy" id="2823807"/>
    <lineage>
        <taxon>Bacteria</taxon>
        <taxon>Pseudomonadati</taxon>
        <taxon>Pseudomonadota</taxon>
        <taxon>Alphaproteobacteria</taxon>
        <taxon>Hyphomicrobiales</taxon>
        <taxon>Nitrobacteraceae</taxon>
        <taxon>Bradyrhizobium</taxon>
        <taxon>Bradyrhizobium barranii</taxon>
    </lineage>
</organism>
<sequence length="129" mass="13920">MIARLNTSPSSAGCHPLSAIARLSGKQQLCRVKLSIVHGAKMKALTRFAFVFALSLFAGAALAQQVSNDQAWVELKKLDWKYGPTQMSGCMNDDVISIKRRSLFPVAMILLVGISLLALAYEVGALIAQ</sequence>
<dbReference type="Proteomes" id="UP000664702">
    <property type="component" value="Plasmid pBb144S4a"/>
</dbReference>
<keyword evidence="3" id="KW-0614">Plasmid</keyword>
<evidence type="ECO:0000313" key="3">
    <source>
        <dbReference type="EMBL" id="UEM18118.1"/>
    </source>
</evidence>
<reference evidence="3 4" key="2">
    <citation type="journal article" date="2022" name="Int. J. Syst. Evol. Microbiol.">
        <title>Strains of Bradyrhizobium barranii sp. nov. associated with legumes native to Canada are symbionts of soybeans and belong to different subspecies (subsp. barranii subsp. nov. and subsp. apii subsp. nov.) and symbiovars (sv. glycinearum and sv. septentrionale).</title>
        <authorList>
            <person name="Bromfield E.S.P."/>
            <person name="Cloutier S."/>
            <person name="Wasai-Hara S."/>
            <person name="Minamisawa K."/>
        </authorList>
    </citation>
    <scope>NUCLEOTIDE SEQUENCE [LARGE SCALE GENOMIC DNA]</scope>
    <source>
        <strain evidence="3 4">144S4</strain>
        <plasmid evidence="4">pBb144S4a</plasmid>
    </source>
</reference>
<evidence type="ECO:0000313" key="4">
    <source>
        <dbReference type="Proteomes" id="UP000664702"/>
    </source>
</evidence>
<evidence type="ECO:0000313" key="2">
    <source>
        <dbReference type="EMBL" id="MBO1869304.1"/>
    </source>
</evidence>
<keyword evidence="1" id="KW-1133">Transmembrane helix</keyword>
<proteinExistence type="predicted"/>
<accession>A0A939S6U5</accession>
<feature type="transmembrane region" description="Helical" evidence="1">
    <location>
        <begin position="103"/>
        <end position="128"/>
    </location>
</feature>
<protein>
    <submittedName>
        <fullName evidence="2">Uncharacterized protein</fullName>
    </submittedName>
</protein>
<evidence type="ECO:0000256" key="1">
    <source>
        <dbReference type="SAM" id="Phobius"/>
    </source>
</evidence>
<name>A0A939S6U5_9BRAD</name>
<dbReference type="EMBL" id="JAGEMI010000004">
    <property type="protein sequence ID" value="MBO1869304.1"/>
    <property type="molecule type" value="Genomic_DNA"/>
</dbReference>
<dbReference type="AlphaFoldDB" id="A0A939S6U5"/>
<dbReference type="KEGG" id="bban:J4G43_052150"/>
<dbReference type="EMBL" id="CP086137">
    <property type="protein sequence ID" value="UEM18118.1"/>
    <property type="molecule type" value="Genomic_DNA"/>
</dbReference>
<geneLocation type="plasmid" evidence="3 4">
    <name>pBb144S4a</name>
</geneLocation>
<feature type="transmembrane region" description="Helical" evidence="1">
    <location>
        <begin position="44"/>
        <end position="63"/>
    </location>
</feature>
<gene>
    <name evidence="3" type="ORF">J4G43_052150</name>
    <name evidence="2" type="ORF">J4G43_54015</name>
</gene>
<keyword evidence="1" id="KW-0472">Membrane</keyword>